<feature type="region of interest" description="Disordered" evidence="1">
    <location>
        <begin position="1"/>
        <end position="26"/>
    </location>
</feature>
<proteinExistence type="predicted"/>
<dbReference type="InterPro" id="IPR002830">
    <property type="entry name" value="UbiD"/>
</dbReference>
<sequence length="500" mass="55091">MSDTIPDELRAKGRGDAATVPYAEAPGTDDSGLRRWLREVDELGELRVIEGVDAEASIGLVSEMLHHTEESPAVLFDAIPGYPKGWRVAVNTLGNRKRLANTLRLPHDIGTFELVDAWQAHLDSVVPIATKQVESGPITENVMRGHDVDLLAFPTPLWHPEDGGPFIGTGCGIITRSRDDGTINMGTYRAQVYDETTAAIYISPGKDGRLHRDTWFNAGEDMPAVIVAGLHPLQFMASGLEIPRNVSELEWVGGVLGEAIETITGEFTGLPIPADAEIAIEGFLRHDVTRDEGPFGEWTGYYASTARPEPVFEVKAVYYRNNPIILGCPPEKPPYEAQRFQQYGRSAALKREIQGAGIPGVVNAWTHSVGGCRLFNIISITQLYEGHSRQVGNIAAQVRQANYLGRIVIVVDDDIDITDLHEVIWAVTTRADPERDTKILTGALSGALDPAIHPDHKGTNSRLIIDACRPWSWRDRFPQAIGPSIEVKNFTRETWSWVME</sequence>
<evidence type="ECO:0000256" key="1">
    <source>
        <dbReference type="SAM" id="MobiDB-lite"/>
    </source>
</evidence>
<comment type="caution">
    <text evidence="5">The sequence shown here is derived from an EMBL/GenBank/DDBJ whole genome shotgun (WGS) entry which is preliminary data.</text>
</comment>
<evidence type="ECO:0000259" key="2">
    <source>
        <dbReference type="Pfam" id="PF01977"/>
    </source>
</evidence>
<dbReference type="Gene3D" id="3.40.1670.10">
    <property type="entry name" value="UbiD C-terminal domain-like"/>
    <property type="match status" value="1"/>
</dbReference>
<accession>A0ABT1ZGG3</accession>
<dbReference type="InterPro" id="IPR049381">
    <property type="entry name" value="UbiD-like_C"/>
</dbReference>
<gene>
    <name evidence="5" type="ORF">NUH29_09625</name>
</gene>
<evidence type="ECO:0000313" key="5">
    <source>
        <dbReference type="EMBL" id="MCS0499806.1"/>
    </source>
</evidence>
<dbReference type="Pfam" id="PF20695">
    <property type="entry name" value="UbiD_N"/>
    <property type="match status" value="1"/>
</dbReference>
<evidence type="ECO:0000313" key="6">
    <source>
        <dbReference type="Proteomes" id="UP001205337"/>
    </source>
</evidence>
<organism evidence="5 6">
    <name type="scientific">Protaetiibacter mangrovi</name>
    <dbReference type="NCBI Taxonomy" id="2970926"/>
    <lineage>
        <taxon>Bacteria</taxon>
        <taxon>Bacillati</taxon>
        <taxon>Actinomycetota</taxon>
        <taxon>Actinomycetes</taxon>
        <taxon>Micrococcales</taxon>
        <taxon>Microbacteriaceae</taxon>
        <taxon>Protaetiibacter</taxon>
    </lineage>
</organism>
<keyword evidence="6" id="KW-1185">Reference proteome</keyword>
<dbReference type="SUPFAM" id="SSF143968">
    <property type="entry name" value="UbiD C-terminal domain-like"/>
    <property type="match status" value="1"/>
</dbReference>
<dbReference type="NCBIfam" id="TIGR00148">
    <property type="entry name" value="UbiD family decarboxylase"/>
    <property type="match status" value="1"/>
</dbReference>
<dbReference type="PANTHER" id="PTHR30108:SF17">
    <property type="entry name" value="FERULIC ACID DECARBOXYLASE 1"/>
    <property type="match status" value="1"/>
</dbReference>
<evidence type="ECO:0000259" key="3">
    <source>
        <dbReference type="Pfam" id="PF20695"/>
    </source>
</evidence>
<dbReference type="SUPFAM" id="SSF50475">
    <property type="entry name" value="FMN-binding split barrel"/>
    <property type="match status" value="1"/>
</dbReference>
<dbReference type="Proteomes" id="UP001205337">
    <property type="component" value="Unassembled WGS sequence"/>
</dbReference>
<feature type="domain" description="3-octaprenyl-4-hydroxybenzoate carboxy-lyase-like Rift-related" evidence="2">
    <location>
        <begin position="132"/>
        <end position="330"/>
    </location>
</feature>
<evidence type="ECO:0000259" key="4">
    <source>
        <dbReference type="Pfam" id="PF20696"/>
    </source>
</evidence>
<dbReference type="Pfam" id="PF20696">
    <property type="entry name" value="UbiD_C"/>
    <property type="match status" value="1"/>
</dbReference>
<name>A0ABT1ZGG3_9MICO</name>
<dbReference type="PANTHER" id="PTHR30108">
    <property type="entry name" value="3-OCTAPRENYL-4-HYDROXYBENZOATE CARBOXY-LYASE-RELATED"/>
    <property type="match status" value="1"/>
</dbReference>
<feature type="domain" description="3-octaprenyl-4-hydroxybenzoate carboxy-lyase-like C-terminal" evidence="4">
    <location>
        <begin position="344"/>
        <end position="467"/>
    </location>
</feature>
<dbReference type="RefSeq" id="WP_258798885.1">
    <property type="nucleotide sequence ID" value="NZ_JANTHX010000007.1"/>
</dbReference>
<reference evidence="5 6" key="1">
    <citation type="submission" date="2022-08" db="EMBL/GenBank/DDBJ databases">
        <authorList>
            <person name="Li F."/>
        </authorList>
    </citation>
    <scope>NUCLEOTIDE SEQUENCE [LARGE SCALE GENOMIC DNA]</scope>
    <source>
        <strain evidence="5 6">10F1B-8-1</strain>
    </source>
</reference>
<dbReference type="InterPro" id="IPR048304">
    <property type="entry name" value="UbiD_Rift_dom"/>
</dbReference>
<protein>
    <submittedName>
        <fullName evidence="5">UbiD family decarboxylase</fullName>
    </submittedName>
</protein>
<dbReference type="InterPro" id="IPR049383">
    <property type="entry name" value="UbiD-like_N"/>
</dbReference>
<dbReference type="EMBL" id="JANTHX010000007">
    <property type="protein sequence ID" value="MCS0499806.1"/>
    <property type="molecule type" value="Genomic_DNA"/>
</dbReference>
<feature type="domain" description="3-octaprenyl-4-hydroxybenzoate carboxy-lyase-like N-terminal" evidence="3">
    <location>
        <begin position="39"/>
        <end position="117"/>
    </location>
</feature>
<dbReference type="Pfam" id="PF01977">
    <property type="entry name" value="UbiD"/>
    <property type="match status" value="1"/>
</dbReference>